<dbReference type="Proteomes" id="UP000003136">
    <property type="component" value="Unassembled WGS sequence"/>
</dbReference>
<reference evidence="2 3" key="1">
    <citation type="submission" date="2008-11" db="EMBL/GenBank/DDBJ databases">
        <title>Draft genome sequence of Bacteroides pectinophilus (ATCC 43243).</title>
        <authorList>
            <person name="Sudarsanam P."/>
            <person name="Ley R."/>
            <person name="Guruge J."/>
            <person name="Turnbaugh P.J."/>
            <person name="Mahowald M."/>
            <person name="Liep D."/>
            <person name="Gordon J."/>
        </authorList>
    </citation>
    <scope>NUCLEOTIDE SEQUENCE [LARGE SCALE GENOMIC DNA]</scope>
    <source>
        <strain evidence="2 3">ATCC 43243</strain>
    </source>
</reference>
<evidence type="ECO:0000313" key="2">
    <source>
        <dbReference type="EMBL" id="EEC58882.1"/>
    </source>
</evidence>
<evidence type="ECO:0000256" key="1">
    <source>
        <dbReference type="SAM" id="Phobius"/>
    </source>
</evidence>
<keyword evidence="3" id="KW-1185">Reference proteome</keyword>
<sequence length="196" mass="20946">MKLKKSIGKNQVIITALAVMIAVAGYINYSGNLREMLDAKGAGAKTVSADDISKNRDTDVIEDDSIVEPGTAVLTSSTVTGSIINEAKLNREQIRAKNKESLLEIVNNEKLSESARQTAVKQISAIADYAEKEMAAELLLEAKGFADSVVSISDGSADVVVNRTSLTESEKAQIEDIVKRKSGVSADRITISICNN</sequence>
<evidence type="ECO:0000313" key="3">
    <source>
        <dbReference type="Proteomes" id="UP000003136"/>
    </source>
</evidence>
<dbReference type="HOGENOM" id="CLU_086909_0_0_9"/>
<protein>
    <recommendedName>
        <fullName evidence="4">SpoIIIAH-like protein</fullName>
    </recommendedName>
</protein>
<dbReference type="InterPro" id="IPR024232">
    <property type="entry name" value="SpoIIIAH"/>
</dbReference>
<dbReference type="InterPro" id="IPR038503">
    <property type="entry name" value="SpoIIIAH_sf"/>
</dbReference>
<reference evidence="2 3" key="2">
    <citation type="submission" date="2008-11" db="EMBL/GenBank/DDBJ databases">
        <authorList>
            <person name="Fulton L."/>
            <person name="Clifton S."/>
            <person name="Fulton B."/>
            <person name="Xu J."/>
            <person name="Minx P."/>
            <person name="Pepin K.H."/>
            <person name="Johnson M."/>
            <person name="Bhonagiri V."/>
            <person name="Nash W.E."/>
            <person name="Mardis E.R."/>
            <person name="Wilson R.K."/>
        </authorList>
    </citation>
    <scope>NUCLEOTIDE SEQUENCE [LARGE SCALE GENOMIC DNA]</scope>
    <source>
        <strain evidence="2 3">ATCC 43243</strain>
    </source>
</reference>
<dbReference type="EMBL" id="ABVQ01000029">
    <property type="protein sequence ID" value="EEC58882.1"/>
    <property type="molecule type" value="Genomic_DNA"/>
</dbReference>
<keyword evidence="1" id="KW-0812">Transmembrane</keyword>
<dbReference type="Pfam" id="PF12685">
    <property type="entry name" value="SpoIIIAH"/>
    <property type="match status" value="1"/>
</dbReference>
<organism evidence="2 3">
    <name type="scientific">[Bacteroides] pectinophilus ATCC 43243</name>
    <dbReference type="NCBI Taxonomy" id="483218"/>
    <lineage>
        <taxon>Bacteria</taxon>
        <taxon>Bacillati</taxon>
        <taxon>Bacillota</taxon>
        <taxon>Clostridia</taxon>
        <taxon>Eubacteriales</taxon>
    </lineage>
</organism>
<proteinExistence type="predicted"/>
<gene>
    <name evidence="2" type="ORF">BACPEC_00080</name>
</gene>
<dbReference type="Gene3D" id="1.10.287.4300">
    <property type="entry name" value="Stage III sporulation protein AH-like"/>
    <property type="match status" value="1"/>
</dbReference>
<evidence type="ECO:0008006" key="4">
    <source>
        <dbReference type="Google" id="ProtNLM"/>
    </source>
</evidence>
<keyword evidence="1" id="KW-0472">Membrane</keyword>
<comment type="caution">
    <text evidence="2">The sequence shown here is derived from an EMBL/GenBank/DDBJ whole genome shotgun (WGS) entry which is preliminary data.</text>
</comment>
<name>B7AN28_9FIRM</name>
<dbReference type="eggNOG" id="ENOG5032YS3">
    <property type="taxonomic scope" value="Bacteria"/>
</dbReference>
<dbReference type="AlphaFoldDB" id="B7AN28"/>
<dbReference type="STRING" id="483218.BACPEC_00080"/>
<keyword evidence="1" id="KW-1133">Transmembrane helix</keyword>
<accession>B7AN28</accession>
<feature type="transmembrane region" description="Helical" evidence="1">
    <location>
        <begin position="12"/>
        <end position="29"/>
    </location>
</feature>